<dbReference type="OrthoDB" id="6057486at2"/>
<keyword evidence="4" id="KW-0614">Plasmid</keyword>
<proteinExistence type="predicted"/>
<evidence type="ECO:0000256" key="1">
    <source>
        <dbReference type="ARBA" id="ARBA00023015"/>
    </source>
</evidence>
<dbReference type="Gene3D" id="3.30.450.40">
    <property type="match status" value="1"/>
</dbReference>
<dbReference type="InterPro" id="IPR036390">
    <property type="entry name" value="WH_DNA-bd_sf"/>
</dbReference>
<dbReference type="SUPFAM" id="SSF55781">
    <property type="entry name" value="GAF domain-like"/>
    <property type="match status" value="1"/>
</dbReference>
<dbReference type="PROSITE" id="PS51077">
    <property type="entry name" value="HTH_ICLR"/>
    <property type="match status" value="1"/>
</dbReference>
<dbReference type="Pfam" id="PF09339">
    <property type="entry name" value="HTH_IclR"/>
    <property type="match status" value="1"/>
</dbReference>
<dbReference type="SUPFAM" id="SSF46785">
    <property type="entry name" value="Winged helix' DNA-binding domain"/>
    <property type="match status" value="1"/>
</dbReference>
<dbReference type="PANTHER" id="PTHR30136">
    <property type="entry name" value="HELIX-TURN-HELIX TRANSCRIPTIONAL REGULATOR, ICLR FAMILY"/>
    <property type="match status" value="1"/>
</dbReference>
<dbReference type="GO" id="GO:0045892">
    <property type="term" value="P:negative regulation of DNA-templated transcription"/>
    <property type="evidence" value="ECO:0007669"/>
    <property type="project" value="TreeGrafter"/>
</dbReference>
<evidence type="ECO:0000313" key="4">
    <source>
        <dbReference type="EMBL" id="APG95251.1"/>
    </source>
</evidence>
<dbReference type="InterPro" id="IPR005471">
    <property type="entry name" value="Tscrpt_reg_IclR_N"/>
</dbReference>
<dbReference type="AlphaFoldDB" id="A0A1L3LYV5"/>
<dbReference type="InterPro" id="IPR050707">
    <property type="entry name" value="HTH_MetabolicPath_Reg"/>
</dbReference>
<keyword evidence="5" id="KW-1185">Reference proteome</keyword>
<dbReference type="GO" id="GO:0003677">
    <property type="term" value="F:DNA binding"/>
    <property type="evidence" value="ECO:0007669"/>
    <property type="project" value="UniProtKB-KW"/>
</dbReference>
<sequence>MAESKDTAIPEEAPTQSIGLVNLVVETLYALAARPEGSSIRAIAQETGNSRSSTHRILQYLARSGYAEQTENGSYVVGSRLVSLSARVFGVVPVLQIARSIMRKLVDEVGETCYLATYLPKDDFCTYVHRVESDNLVRHVQPLGVRLPLHAGAVGKAILASLPAFDFELLDLVPYTAHTLTTESALKESLELVREKGYATSVEERVLGVAGVASVLKSGESVVGALTVSVPLSRVAPAGLDQIGELVKAHAEELSSALTGIGVTRI</sequence>
<organism evidence="4 5">
    <name type="scientific">Sinorhizobium americanum</name>
    <dbReference type="NCBI Taxonomy" id="194963"/>
    <lineage>
        <taxon>Bacteria</taxon>
        <taxon>Pseudomonadati</taxon>
        <taxon>Pseudomonadota</taxon>
        <taxon>Alphaproteobacteria</taxon>
        <taxon>Hyphomicrobiales</taxon>
        <taxon>Rhizobiaceae</taxon>
        <taxon>Sinorhizobium/Ensifer group</taxon>
        <taxon>Sinorhizobium</taxon>
    </lineage>
</organism>
<dbReference type="Gene3D" id="1.10.10.10">
    <property type="entry name" value="Winged helix-like DNA-binding domain superfamily/Winged helix DNA-binding domain"/>
    <property type="match status" value="1"/>
</dbReference>
<dbReference type="SMART" id="SM00346">
    <property type="entry name" value="HTH_ICLR"/>
    <property type="match status" value="1"/>
</dbReference>
<dbReference type="PROSITE" id="PS51078">
    <property type="entry name" value="ICLR_ED"/>
    <property type="match status" value="1"/>
</dbReference>
<evidence type="ECO:0000256" key="2">
    <source>
        <dbReference type="ARBA" id="ARBA00023125"/>
    </source>
</evidence>
<dbReference type="Pfam" id="PF01614">
    <property type="entry name" value="IclR_C"/>
    <property type="match status" value="1"/>
</dbReference>
<keyword evidence="3" id="KW-0804">Transcription</keyword>
<dbReference type="RefSeq" id="WP_037381026.1">
    <property type="nucleotide sequence ID" value="NZ_CP013110.1"/>
</dbReference>
<dbReference type="EMBL" id="CP013110">
    <property type="protein sequence ID" value="APG95251.1"/>
    <property type="molecule type" value="Genomic_DNA"/>
</dbReference>
<accession>A0A1L3LYV5</accession>
<reference evidence="4 5" key="1">
    <citation type="submission" date="2015-10" db="EMBL/GenBank/DDBJ databases">
        <title>Genomic differences between typical nodule nitrogen-fixing rhizobial strains and those coming from bean seeds.</title>
        <authorList>
            <person name="Peralta H."/>
            <person name="Aguilar-Vera A."/>
            <person name="Diaz R."/>
            <person name="Mora Y."/>
            <person name="Martinez-Batallar G."/>
            <person name="Salazar E."/>
            <person name="Vargas-Lagunas C."/>
            <person name="Encarnacion S."/>
            <person name="Girard L."/>
            <person name="Mora J."/>
        </authorList>
    </citation>
    <scope>NUCLEOTIDE SEQUENCE [LARGE SCALE GENOMIC DNA]</scope>
    <source>
        <strain evidence="4 5">CFNEI 73</strain>
        <plasmid evidence="4 5">C</plasmid>
    </source>
</reference>
<dbReference type="InterPro" id="IPR036388">
    <property type="entry name" value="WH-like_DNA-bd_sf"/>
</dbReference>
<protein>
    <submittedName>
        <fullName evidence="4">Acetate operon repressor</fullName>
    </submittedName>
</protein>
<name>A0A1L3LYV5_9HYPH</name>
<dbReference type="PANTHER" id="PTHR30136:SF24">
    <property type="entry name" value="HTH-TYPE TRANSCRIPTIONAL REPRESSOR ALLR"/>
    <property type="match status" value="1"/>
</dbReference>
<evidence type="ECO:0000313" key="5">
    <source>
        <dbReference type="Proteomes" id="UP000182306"/>
    </source>
</evidence>
<dbReference type="Proteomes" id="UP000182306">
    <property type="component" value="Plasmid C"/>
</dbReference>
<keyword evidence="1" id="KW-0805">Transcription regulation</keyword>
<gene>
    <name evidence="4" type="primary">iclR</name>
    <name evidence="4" type="ORF">SAMCFNEI73_pC1547</name>
</gene>
<dbReference type="KEGG" id="same:SAMCFNEI73_pC1547"/>
<dbReference type="InterPro" id="IPR029016">
    <property type="entry name" value="GAF-like_dom_sf"/>
</dbReference>
<geneLocation type="plasmid" evidence="4 5">
    <name>C</name>
</geneLocation>
<dbReference type="InterPro" id="IPR014757">
    <property type="entry name" value="Tscrpt_reg_IclR_C"/>
</dbReference>
<dbReference type="GO" id="GO:0003700">
    <property type="term" value="F:DNA-binding transcription factor activity"/>
    <property type="evidence" value="ECO:0007669"/>
    <property type="project" value="TreeGrafter"/>
</dbReference>
<keyword evidence="2" id="KW-0238">DNA-binding</keyword>
<evidence type="ECO:0000256" key="3">
    <source>
        <dbReference type="ARBA" id="ARBA00023163"/>
    </source>
</evidence>